<reference evidence="1 2" key="1">
    <citation type="submission" date="2019-08" db="EMBL/GenBank/DDBJ databases">
        <title>Actinomadura sp. nov. CYP1-5 isolated from mountain soil.</title>
        <authorList>
            <person name="Songsumanus A."/>
            <person name="Kuncharoen N."/>
            <person name="Kudo T."/>
            <person name="Yuki M."/>
            <person name="Igarashi Y."/>
            <person name="Tanasupawat S."/>
        </authorList>
    </citation>
    <scope>NUCLEOTIDE SEQUENCE [LARGE SCALE GENOMIC DNA]</scope>
    <source>
        <strain evidence="1 2">GKU157</strain>
    </source>
</reference>
<dbReference type="Proteomes" id="UP000322634">
    <property type="component" value="Unassembled WGS sequence"/>
</dbReference>
<dbReference type="RefSeq" id="WP_148354824.1">
    <property type="nucleotide sequence ID" value="NZ_JBHSBF010000002.1"/>
</dbReference>
<proteinExistence type="predicted"/>
<organism evidence="1 2">
    <name type="scientific">Actinomadura syzygii</name>
    <dbReference type="NCBI Taxonomy" id="1427538"/>
    <lineage>
        <taxon>Bacteria</taxon>
        <taxon>Bacillati</taxon>
        <taxon>Actinomycetota</taxon>
        <taxon>Actinomycetes</taxon>
        <taxon>Streptosporangiales</taxon>
        <taxon>Thermomonosporaceae</taxon>
        <taxon>Actinomadura</taxon>
    </lineage>
</organism>
<accession>A0A5D0TQZ9</accession>
<keyword evidence="2" id="KW-1185">Reference proteome</keyword>
<sequence length="94" mass="10330">MSEPIFDILWRIRCGAREGTTERDILDRACRISKEGRGAADRGAIGKAVEYIDDHIGLAPGKSNAEAVHAAQLLLSAHADILEIKDHYRSSEET</sequence>
<dbReference type="AlphaFoldDB" id="A0A5D0TQZ9"/>
<protein>
    <submittedName>
        <fullName evidence="1">Uncharacterized protein</fullName>
    </submittedName>
</protein>
<evidence type="ECO:0000313" key="1">
    <source>
        <dbReference type="EMBL" id="TYC08558.1"/>
    </source>
</evidence>
<comment type="caution">
    <text evidence="1">The sequence shown here is derived from an EMBL/GenBank/DDBJ whole genome shotgun (WGS) entry which is preliminary data.</text>
</comment>
<name>A0A5D0TQZ9_9ACTN</name>
<evidence type="ECO:0000313" key="2">
    <source>
        <dbReference type="Proteomes" id="UP000322634"/>
    </source>
</evidence>
<gene>
    <name evidence="1" type="ORF">FXF65_37315</name>
</gene>
<dbReference type="EMBL" id="VSFF01000016">
    <property type="protein sequence ID" value="TYC08558.1"/>
    <property type="molecule type" value="Genomic_DNA"/>
</dbReference>